<evidence type="ECO:0000256" key="1">
    <source>
        <dbReference type="SAM" id="MobiDB-lite"/>
    </source>
</evidence>
<protein>
    <submittedName>
        <fullName evidence="2">Uncharacterized protein</fullName>
    </submittedName>
</protein>
<accession>A0AAN9Q5N7</accession>
<keyword evidence="4" id="KW-1185">Reference proteome</keyword>
<dbReference type="Proteomes" id="UP001374584">
    <property type="component" value="Unassembled WGS sequence"/>
</dbReference>
<gene>
    <name evidence="3" type="ORF">VNO80_33820</name>
    <name evidence="2" type="ORF">VNO80_33935</name>
</gene>
<dbReference type="EMBL" id="JAYMYR010000106">
    <property type="protein sequence ID" value="KAK7325670.1"/>
    <property type="molecule type" value="Genomic_DNA"/>
</dbReference>
<dbReference type="EMBL" id="JAYMYR010000104">
    <property type="protein sequence ID" value="KAK7325779.1"/>
    <property type="molecule type" value="Genomic_DNA"/>
</dbReference>
<sequence>MENLNYRKADLAEGQTKEELREADFHINMDGNQKVKQFHLIKQLEREQPTNEKKSPSPATATKSAFNEIKDFQSHVQDGRGGGNPLEPKATARPVPEMGRGRRSGHVGLLHLTINIGMRFERLSLVGGQAFASKMYSCLRDVRSVDSSRCLVIVCCVTSKMIAGDDFNDCISSGPVQEEMFWSFWSFFSLKQVPTTMVWRER</sequence>
<organism evidence="2 4">
    <name type="scientific">Phaseolus coccineus</name>
    <name type="common">Scarlet runner bean</name>
    <name type="synonym">Phaseolus multiflorus</name>
    <dbReference type="NCBI Taxonomy" id="3886"/>
    <lineage>
        <taxon>Eukaryota</taxon>
        <taxon>Viridiplantae</taxon>
        <taxon>Streptophyta</taxon>
        <taxon>Embryophyta</taxon>
        <taxon>Tracheophyta</taxon>
        <taxon>Spermatophyta</taxon>
        <taxon>Magnoliopsida</taxon>
        <taxon>eudicotyledons</taxon>
        <taxon>Gunneridae</taxon>
        <taxon>Pentapetalae</taxon>
        <taxon>rosids</taxon>
        <taxon>fabids</taxon>
        <taxon>Fabales</taxon>
        <taxon>Fabaceae</taxon>
        <taxon>Papilionoideae</taxon>
        <taxon>50 kb inversion clade</taxon>
        <taxon>NPAAA clade</taxon>
        <taxon>indigoferoid/millettioid clade</taxon>
        <taxon>Phaseoleae</taxon>
        <taxon>Phaseolus</taxon>
    </lineage>
</organism>
<proteinExistence type="predicted"/>
<evidence type="ECO:0000313" key="2">
    <source>
        <dbReference type="EMBL" id="KAK7325670.1"/>
    </source>
</evidence>
<reference evidence="2 4" key="1">
    <citation type="submission" date="2024-01" db="EMBL/GenBank/DDBJ databases">
        <title>The genomes of 5 underutilized Papilionoideae crops provide insights into root nodulation and disease resistanc.</title>
        <authorList>
            <person name="Jiang F."/>
        </authorList>
    </citation>
    <scope>NUCLEOTIDE SEQUENCE [LARGE SCALE GENOMIC DNA]</scope>
    <source>
        <strain evidence="2">JINMINGXINNONG_FW02</strain>
        <tissue evidence="2">Leaves</tissue>
    </source>
</reference>
<evidence type="ECO:0000313" key="4">
    <source>
        <dbReference type="Proteomes" id="UP001374584"/>
    </source>
</evidence>
<evidence type="ECO:0000313" key="3">
    <source>
        <dbReference type="EMBL" id="KAK7325779.1"/>
    </source>
</evidence>
<comment type="caution">
    <text evidence="2">The sequence shown here is derived from an EMBL/GenBank/DDBJ whole genome shotgun (WGS) entry which is preliminary data.</text>
</comment>
<name>A0AAN9Q5N7_PHACN</name>
<feature type="region of interest" description="Disordered" evidence="1">
    <location>
        <begin position="76"/>
        <end position="100"/>
    </location>
</feature>
<dbReference type="AlphaFoldDB" id="A0AAN9Q5N7"/>